<dbReference type="Proteomes" id="UP000239590">
    <property type="component" value="Unassembled WGS sequence"/>
</dbReference>
<comment type="caution">
    <text evidence="5">The sequence shown here is derived from an EMBL/GenBank/DDBJ whole genome shotgun (WGS) entry which is preliminary data.</text>
</comment>
<keyword evidence="3" id="KW-0804">Transcription</keyword>
<evidence type="ECO:0000256" key="2">
    <source>
        <dbReference type="ARBA" id="ARBA00023125"/>
    </source>
</evidence>
<dbReference type="Pfam" id="PF01638">
    <property type="entry name" value="HxlR"/>
    <property type="match status" value="1"/>
</dbReference>
<dbReference type="EMBL" id="PTRA01000002">
    <property type="protein sequence ID" value="PQA56722.1"/>
    <property type="molecule type" value="Genomic_DNA"/>
</dbReference>
<dbReference type="InterPro" id="IPR036390">
    <property type="entry name" value="WH_DNA-bd_sf"/>
</dbReference>
<accession>A0A2S7IJG9</accession>
<evidence type="ECO:0000313" key="5">
    <source>
        <dbReference type="EMBL" id="PQA56722.1"/>
    </source>
</evidence>
<dbReference type="InterPro" id="IPR002577">
    <property type="entry name" value="HTH_HxlR"/>
</dbReference>
<protein>
    <submittedName>
        <fullName evidence="5">Transcriptional regulator</fullName>
    </submittedName>
</protein>
<dbReference type="PANTHER" id="PTHR33204">
    <property type="entry name" value="TRANSCRIPTIONAL REGULATOR, MARR FAMILY"/>
    <property type="match status" value="1"/>
</dbReference>
<dbReference type="Gene3D" id="1.10.10.10">
    <property type="entry name" value="Winged helix-like DNA-binding domain superfamily/Winged helix DNA-binding domain"/>
    <property type="match status" value="1"/>
</dbReference>
<reference evidence="6" key="1">
    <citation type="submission" date="2018-02" db="EMBL/GenBank/DDBJ databases">
        <title>Genome sequencing of Solimonas sp. HR-BB.</title>
        <authorList>
            <person name="Lee Y."/>
            <person name="Jeon C.O."/>
        </authorList>
    </citation>
    <scope>NUCLEOTIDE SEQUENCE [LARGE SCALE GENOMIC DNA]</scope>
    <source>
        <strain evidence="6">HR-U</strain>
    </source>
</reference>
<keyword evidence="1" id="KW-0805">Transcription regulation</keyword>
<keyword evidence="6" id="KW-1185">Reference proteome</keyword>
<proteinExistence type="predicted"/>
<dbReference type="InterPro" id="IPR036388">
    <property type="entry name" value="WH-like_DNA-bd_sf"/>
</dbReference>
<keyword evidence="2" id="KW-0238">DNA-binding</keyword>
<dbReference type="PROSITE" id="PS51118">
    <property type="entry name" value="HTH_HXLR"/>
    <property type="match status" value="1"/>
</dbReference>
<evidence type="ECO:0000256" key="3">
    <source>
        <dbReference type="ARBA" id="ARBA00023163"/>
    </source>
</evidence>
<evidence type="ECO:0000259" key="4">
    <source>
        <dbReference type="PROSITE" id="PS51118"/>
    </source>
</evidence>
<dbReference type="OrthoDB" id="769662at2"/>
<gene>
    <name evidence="5" type="ORF">C5O19_15355</name>
</gene>
<dbReference type="GO" id="GO:0003677">
    <property type="term" value="F:DNA binding"/>
    <property type="evidence" value="ECO:0007669"/>
    <property type="project" value="UniProtKB-KW"/>
</dbReference>
<feature type="domain" description="HTH hxlR-type" evidence="4">
    <location>
        <begin position="1"/>
        <end position="99"/>
    </location>
</feature>
<evidence type="ECO:0000313" key="6">
    <source>
        <dbReference type="Proteomes" id="UP000239590"/>
    </source>
</evidence>
<name>A0A2S7IJG9_9BACT</name>
<sequence length="102" mass="11650">MAIHDTLYVLGGKWKISIITSLGFGKKRYSELLREVKGISGKVLSRELKEMETNLLITRTVLDTQPVAVEYELSEYCENLLPVIFKLAEWGTEHRKKIVSVP</sequence>
<evidence type="ECO:0000256" key="1">
    <source>
        <dbReference type="ARBA" id="ARBA00023015"/>
    </source>
</evidence>
<dbReference type="SUPFAM" id="SSF46785">
    <property type="entry name" value="Winged helix' DNA-binding domain"/>
    <property type="match status" value="1"/>
</dbReference>
<organism evidence="5 6">
    <name type="scientific">Siphonobacter curvatus</name>
    <dbReference type="NCBI Taxonomy" id="2094562"/>
    <lineage>
        <taxon>Bacteria</taxon>
        <taxon>Pseudomonadati</taxon>
        <taxon>Bacteroidota</taxon>
        <taxon>Cytophagia</taxon>
        <taxon>Cytophagales</taxon>
        <taxon>Cytophagaceae</taxon>
        <taxon>Siphonobacter</taxon>
    </lineage>
</organism>
<dbReference type="AlphaFoldDB" id="A0A2S7IJG9"/>